<organism evidence="1 2">
    <name type="scientific">Pseudomonas viciae</name>
    <dbReference type="NCBI Taxonomy" id="2505979"/>
    <lineage>
        <taxon>Bacteria</taxon>
        <taxon>Pseudomonadati</taxon>
        <taxon>Pseudomonadota</taxon>
        <taxon>Gammaproteobacteria</taxon>
        <taxon>Pseudomonadales</taxon>
        <taxon>Pseudomonadaceae</taxon>
        <taxon>Pseudomonas</taxon>
    </lineage>
</organism>
<sequence length="49" mass="5266">MHKAPDDNTASELQRFSKDEPVVGSLLMVGLAKRPTGLTPRAMNGTKKA</sequence>
<dbReference type="EMBL" id="CP123771">
    <property type="protein sequence ID" value="WGO94032.1"/>
    <property type="molecule type" value="Genomic_DNA"/>
</dbReference>
<evidence type="ECO:0000313" key="1">
    <source>
        <dbReference type="EMBL" id="WGO94032.1"/>
    </source>
</evidence>
<accession>A0ABY8PFT5</accession>
<name>A0ABY8PFT5_9PSED</name>
<proteinExistence type="predicted"/>
<dbReference type="Proteomes" id="UP001227386">
    <property type="component" value="Chromosome"/>
</dbReference>
<evidence type="ECO:0000313" key="2">
    <source>
        <dbReference type="Proteomes" id="UP001227386"/>
    </source>
</evidence>
<gene>
    <name evidence="1" type="ORF">QCD61_02830</name>
</gene>
<dbReference type="RefSeq" id="WP_158296346.1">
    <property type="nucleotide sequence ID" value="NZ_CP035088.1"/>
</dbReference>
<protein>
    <submittedName>
        <fullName evidence="1">Uncharacterized protein</fullName>
    </submittedName>
</protein>
<keyword evidence="2" id="KW-1185">Reference proteome</keyword>
<reference evidence="1 2" key="1">
    <citation type="journal article" date="2012" name="Appl. Soil Ecol.">
        <title>Isolation and characterization of new plant growth-promoting bacterial endophytes.</title>
        <authorList>
            <person name="Rashid S."/>
            <person name="Charles T.C."/>
            <person name="Glick B.R."/>
        </authorList>
    </citation>
    <scope>NUCLEOTIDE SEQUENCE [LARGE SCALE GENOMIC DNA]</scope>
    <source>
        <strain evidence="1 2">YsS1</strain>
    </source>
</reference>